<accession>A0ACC2UAX9</accession>
<evidence type="ECO:0000313" key="2">
    <source>
        <dbReference type="Proteomes" id="UP001165960"/>
    </source>
</evidence>
<organism evidence="1 2">
    <name type="scientific">Entomophthora muscae</name>
    <dbReference type="NCBI Taxonomy" id="34485"/>
    <lineage>
        <taxon>Eukaryota</taxon>
        <taxon>Fungi</taxon>
        <taxon>Fungi incertae sedis</taxon>
        <taxon>Zoopagomycota</taxon>
        <taxon>Entomophthoromycotina</taxon>
        <taxon>Entomophthoromycetes</taxon>
        <taxon>Entomophthorales</taxon>
        <taxon>Entomophthoraceae</taxon>
        <taxon>Entomophthora</taxon>
    </lineage>
</organism>
<sequence length="223" mass="25584">MMFTRLSISFLLFSCNAILTQVYQPAIIKVIQVVRALQLGENPVGYNYRLPEGTEWNGIGDFRSTHFLTKARKHDPNCEENGDKTTCIREVERSIFVKNEGKDFPSYCWYYDCYIDVEIPGYKGLFVDMYKITDAPLLNFSSLPFYPDKECKGSKTNMFAPGSKKDTVKLYNIYLLIKLKETIHSNNSVIATKNYTVEALGLLENDRCNSFVTHKYTSSPNDL</sequence>
<reference evidence="1" key="1">
    <citation type="submission" date="2022-04" db="EMBL/GenBank/DDBJ databases">
        <title>Genome of the entomopathogenic fungus Entomophthora muscae.</title>
        <authorList>
            <person name="Elya C."/>
            <person name="Lovett B.R."/>
            <person name="Lee E."/>
            <person name="Macias A.M."/>
            <person name="Hajek A.E."/>
            <person name="De Bivort B.L."/>
            <person name="Kasson M.T."/>
            <person name="De Fine Licht H.H."/>
            <person name="Stajich J.E."/>
        </authorList>
    </citation>
    <scope>NUCLEOTIDE SEQUENCE</scope>
    <source>
        <strain evidence="1">Berkeley</strain>
    </source>
</reference>
<name>A0ACC2UAX9_9FUNG</name>
<dbReference type="EMBL" id="QTSX02000874">
    <property type="protein sequence ID" value="KAJ9084173.1"/>
    <property type="molecule type" value="Genomic_DNA"/>
</dbReference>
<evidence type="ECO:0000313" key="1">
    <source>
        <dbReference type="EMBL" id="KAJ9084173.1"/>
    </source>
</evidence>
<comment type="caution">
    <text evidence="1">The sequence shown here is derived from an EMBL/GenBank/DDBJ whole genome shotgun (WGS) entry which is preliminary data.</text>
</comment>
<gene>
    <name evidence="1" type="ORF">DSO57_1027211</name>
</gene>
<keyword evidence="2" id="KW-1185">Reference proteome</keyword>
<protein>
    <submittedName>
        <fullName evidence="1">Uncharacterized protein</fullName>
    </submittedName>
</protein>
<proteinExistence type="predicted"/>
<dbReference type="Proteomes" id="UP001165960">
    <property type="component" value="Unassembled WGS sequence"/>
</dbReference>